<organism evidence="2 3">
    <name type="scientific">Mollisia scopiformis</name>
    <name type="common">Conifer needle endophyte fungus</name>
    <name type="synonym">Phialocephala scopiformis</name>
    <dbReference type="NCBI Taxonomy" id="149040"/>
    <lineage>
        <taxon>Eukaryota</taxon>
        <taxon>Fungi</taxon>
        <taxon>Dikarya</taxon>
        <taxon>Ascomycota</taxon>
        <taxon>Pezizomycotina</taxon>
        <taxon>Leotiomycetes</taxon>
        <taxon>Helotiales</taxon>
        <taxon>Mollisiaceae</taxon>
        <taxon>Mollisia</taxon>
    </lineage>
</organism>
<evidence type="ECO:0000313" key="3">
    <source>
        <dbReference type="Proteomes" id="UP000070700"/>
    </source>
</evidence>
<feature type="compositionally biased region" description="Basic and acidic residues" evidence="1">
    <location>
        <begin position="367"/>
        <end position="378"/>
    </location>
</feature>
<dbReference type="Proteomes" id="UP000070700">
    <property type="component" value="Unassembled WGS sequence"/>
</dbReference>
<keyword evidence="3" id="KW-1185">Reference proteome</keyword>
<reference evidence="2 3" key="1">
    <citation type="submission" date="2015-10" db="EMBL/GenBank/DDBJ databases">
        <title>Full genome of DAOMC 229536 Phialocephala scopiformis, a fungal endophyte of spruce producing the potent anti-insectan compound rugulosin.</title>
        <authorList>
            <consortium name="DOE Joint Genome Institute"/>
            <person name="Walker A.K."/>
            <person name="Frasz S.L."/>
            <person name="Seifert K.A."/>
            <person name="Miller J.D."/>
            <person name="Mondo S.J."/>
            <person name="Labutti K."/>
            <person name="Lipzen A."/>
            <person name="Dockter R."/>
            <person name="Kennedy M."/>
            <person name="Grigoriev I.V."/>
            <person name="Spatafora J.W."/>
        </authorList>
    </citation>
    <scope>NUCLEOTIDE SEQUENCE [LARGE SCALE GENOMIC DNA]</scope>
    <source>
        <strain evidence="2 3">CBS 120377</strain>
    </source>
</reference>
<sequence>MPPEGCAGDQPLHKLFCDEVEEFLASNPQPQDSYQTTYKLGLVLHEMNTSAEVELELTWVRTELDIDHDTGYWSLLRNVSGWLKSAEAAIHARHDRKIEIWSSTDKENLASNDNVRLLASNGMKFNMQDEADGGNFEGPIVVMAVSKYSDRVSEYRDFAAADLRILLSCFLQDTFFYEIDDETDFTTTSKYILFDQPEWIQGVAIWNSGTPNMFHVNLQLVMINRNHPKVERYDHKSAISEHMDIPLLFLEYPKKPGDLRDYTNKTAYREDGQAVTLQQIEALSAYCQFVLSRALEPPEDWTWEPEDKKAVLDVWCSAEKFGKYFEIFKKGKLAEDNEASAEWADALPPPGMRSAGIVVEENLESPLPKERDDDTPEQRRRRVLKYAESRAKVAMSDPDIL</sequence>
<proteinExistence type="predicted"/>
<dbReference type="InParanoid" id="A0A132B6Z0"/>
<dbReference type="GeneID" id="28823377"/>
<name>A0A132B6Z0_MOLSC</name>
<dbReference type="KEGG" id="psco:LY89DRAFT_677066"/>
<dbReference type="AlphaFoldDB" id="A0A132B6Z0"/>
<feature type="region of interest" description="Disordered" evidence="1">
    <location>
        <begin position="360"/>
        <end position="380"/>
    </location>
</feature>
<gene>
    <name evidence="2" type="ORF">LY89DRAFT_677066</name>
</gene>
<dbReference type="OrthoDB" id="437457at2759"/>
<dbReference type="EMBL" id="KQ947436">
    <property type="protein sequence ID" value="KUJ08176.1"/>
    <property type="molecule type" value="Genomic_DNA"/>
</dbReference>
<dbReference type="RefSeq" id="XP_018062531.1">
    <property type="nucleotide sequence ID" value="XM_018213651.1"/>
</dbReference>
<evidence type="ECO:0000256" key="1">
    <source>
        <dbReference type="SAM" id="MobiDB-lite"/>
    </source>
</evidence>
<evidence type="ECO:0000313" key="2">
    <source>
        <dbReference type="EMBL" id="KUJ08176.1"/>
    </source>
</evidence>
<protein>
    <submittedName>
        <fullName evidence="2">Uncharacterized protein</fullName>
    </submittedName>
</protein>
<accession>A0A132B6Z0</accession>